<dbReference type="GO" id="GO:0043750">
    <property type="term" value="F:phosphatidylinositol alpha-mannosyltransferase activity"/>
    <property type="evidence" value="ECO:0007669"/>
    <property type="project" value="UniProtKB-EC"/>
</dbReference>
<feature type="domain" description="Glycosyl transferase family 1" evidence="1">
    <location>
        <begin position="190"/>
        <end position="333"/>
    </location>
</feature>
<accession>A0A379S4W6</accession>
<reference evidence="4 5" key="1">
    <citation type="submission" date="2018-06" db="EMBL/GenBank/DDBJ databases">
        <authorList>
            <consortium name="Pathogen Informatics"/>
            <person name="Doyle S."/>
        </authorList>
    </citation>
    <scope>NUCLEOTIDE SEQUENCE [LARGE SCALE GENOMIC DNA]</scope>
    <source>
        <strain evidence="4 5">NCTC7295</strain>
    </source>
</reference>
<dbReference type="GO" id="GO:1901135">
    <property type="term" value="P:carbohydrate derivative metabolic process"/>
    <property type="evidence" value="ECO:0007669"/>
    <property type="project" value="UniProtKB-ARBA"/>
</dbReference>
<evidence type="ECO:0000313" key="5">
    <source>
        <dbReference type="Proteomes" id="UP000254124"/>
    </source>
</evidence>
<dbReference type="Pfam" id="PF00534">
    <property type="entry name" value="Glycos_transf_1"/>
    <property type="match status" value="1"/>
</dbReference>
<evidence type="ECO:0000313" key="3">
    <source>
        <dbReference type="EMBL" id="ECI4936463.1"/>
    </source>
</evidence>
<gene>
    <name evidence="4" type="primary">pimA</name>
    <name evidence="3" type="ORF">DSQ81_11905</name>
    <name evidence="4" type="ORF">NCTC7295_02009</name>
</gene>
<evidence type="ECO:0000259" key="1">
    <source>
        <dbReference type="Pfam" id="PF00534"/>
    </source>
</evidence>
<dbReference type="PANTHER" id="PTHR12526">
    <property type="entry name" value="GLYCOSYLTRANSFERASE"/>
    <property type="match status" value="1"/>
</dbReference>
<feature type="domain" description="Glycosyltransferase subfamily 4-like N-terminal" evidence="2">
    <location>
        <begin position="14"/>
        <end position="176"/>
    </location>
</feature>
<dbReference type="Gene3D" id="3.40.50.2000">
    <property type="entry name" value="Glycogen Phosphorylase B"/>
    <property type="match status" value="2"/>
</dbReference>
<dbReference type="InterPro" id="IPR001296">
    <property type="entry name" value="Glyco_trans_1"/>
</dbReference>
<name>A0A379S4W6_SALER</name>
<dbReference type="Proteomes" id="UP000839688">
    <property type="component" value="Unassembled WGS sequence"/>
</dbReference>
<proteinExistence type="predicted"/>
<protein>
    <submittedName>
        <fullName evidence="4">Glycosyl transferase family 1</fullName>
        <ecNumber evidence="4">2.4.1.345</ecNumber>
    </submittedName>
    <submittedName>
        <fullName evidence="3">Glycosyltransferase family 1 protein</fullName>
    </submittedName>
</protein>
<organism evidence="4 5">
    <name type="scientific">Salmonella enterica subsp. arizonae</name>
    <dbReference type="NCBI Taxonomy" id="59203"/>
    <lineage>
        <taxon>Bacteria</taxon>
        <taxon>Pseudomonadati</taxon>
        <taxon>Pseudomonadota</taxon>
        <taxon>Gammaproteobacteria</taxon>
        <taxon>Enterobacterales</taxon>
        <taxon>Enterobacteriaceae</taxon>
        <taxon>Salmonella</taxon>
    </lineage>
</organism>
<dbReference type="CDD" id="cd03808">
    <property type="entry name" value="GT4_CapM-like"/>
    <property type="match status" value="1"/>
</dbReference>
<evidence type="ECO:0000313" key="4">
    <source>
        <dbReference type="EMBL" id="SUG14388.1"/>
    </source>
</evidence>
<sequence>MKIVHVQLLPLLSGVQRVTLNEVENDIDNEHIIICSSEGPLTQKLKELHIPYFCVRELCREISIINDLKAIKKIYQILKMTNADVVHTHSSKTGVIGRIAAKIAGIKRVIHTVHGFSFPSAKSRRTYLLYYFLEYIVKYFTDALIVLNEQDRRIACQKLHYAPKNVYLIPNGVDVSKFTPDELCLKYNDNAKLLKVIMVGRLWEQKDPSTLLKAVIELLERNVNIELSFVGDGELRSVLMLQAEKYINKIKFLGWRDDIENILPEYDVFVLPSLWEGMPLAILEAMSSGLACVVTNIPGNNDLIKDKYNGYLFDCGDAKTLSDLLEYYYNNKNVLIEHSNLNRQIVLDKYTLQKRNSLIKNVYVAN</sequence>
<evidence type="ECO:0000259" key="2">
    <source>
        <dbReference type="Pfam" id="PF13439"/>
    </source>
</evidence>
<dbReference type="InterPro" id="IPR028098">
    <property type="entry name" value="Glyco_trans_4-like_N"/>
</dbReference>
<dbReference type="Pfam" id="PF13439">
    <property type="entry name" value="Glyco_transf_4"/>
    <property type="match status" value="1"/>
</dbReference>
<reference evidence="3" key="2">
    <citation type="submission" date="2018-07" db="EMBL/GenBank/DDBJ databases">
        <authorList>
            <person name="Ashton P.M."/>
            <person name="Dallman T."/>
            <person name="Nair S."/>
            <person name="De Pinna E."/>
            <person name="Peters T."/>
            <person name="Grant K."/>
        </authorList>
    </citation>
    <scope>NUCLEOTIDE SEQUENCE [LARGE SCALE GENOMIC DNA]</scope>
    <source>
        <strain evidence="3">475813</strain>
    </source>
</reference>
<dbReference type="EMBL" id="UGWZ01000001">
    <property type="protein sequence ID" value="SUG14388.1"/>
    <property type="molecule type" value="Genomic_DNA"/>
</dbReference>
<keyword evidence="4" id="KW-0808">Transferase</keyword>
<dbReference type="Proteomes" id="UP000254124">
    <property type="component" value="Unassembled WGS sequence"/>
</dbReference>
<keyword evidence="4" id="KW-0328">Glycosyltransferase</keyword>
<dbReference type="PANTHER" id="PTHR12526:SF630">
    <property type="entry name" value="GLYCOSYLTRANSFERASE"/>
    <property type="match status" value="1"/>
</dbReference>
<dbReference type="EMBL" id="AAIVIG010000015">
    <property type="protein sequence ID" value="ECI4936463.1"/>
    <property type="molecule type" value="Genomic_DNA"/>
</dbReference>
<dbReference type="EC" id="2.4.1.345" evidence="4"/>
<dbReference type="SUPFAM" id="SSF53756">
    <property type="entry name" value="UDP-Glycosyltransferase/glycogen phosphorylase"/>
    <property type="match status" value="1"/>
</dbReference>
<dbReference type="AlphaFoldDB" id="A0A379S4W6"/>